<evidence type="ECO:0000313" key="2">
    <source>
        <dbReference type="EMBL" id="KKL11969.1"/>
    </source>
</evidence>
<proteinExistence type="predicted"/>
<accession>A0A0F9AQW6</accession>
<name>A0A0F9AQW6_9ZZZZ</name>
<keyword evidence="1" id="KW-0812">Transmembrane</keyword>
<keyword evidence="1" id="KW-0472">Membrane</keyword>
<dbReference type="AlphaFoldDB" id="A0A0F9AQW6"/>
<reference evidence="2" key="1">
    <citation type="journal article" date="2015" name="Nature">
        <title>Complex archaea that bridge the gap between prokaryotes and eukaryotes.</title>
        <authorList>
            <person name="Spang A."/>
            <person name="Saw J.H."/>
            <person name="Jorgensen S.L."/>
            <person name="Zaremba-Niedzwiedzka K."/>
            <person name="Martijn J."/>
            <person name="Lind A.E."/>
            <person name="van Eijk R."/>
            <person name="Schleper C."/>
            <person name="Guy L."/>
            <person name="Ettema T.J."/>
        </authorList>
    </citation>
    <scope>NUCLEOTIDE SEQUENCE</scope>
</reference>
<organism evidence="2">
    <name type="scientific">marine sediment metagenome</name>
    <dbReference type="NCBI Taxonomy" id="412755"/>
    <lineage>
        <taxon>unclassified sequences</taxon>
        <taxon>metagenomes</taxon>
        <taxon>ecological metagenomes</taxon>
    </lineage>
</organism>
<keyword evidence="1" id="KW-1133">Transmembrane helix</keyword>
<comment type="caution">
    <text evidence="2">The sequence shown here is derived from an EMBL/GenBank/DDBJ whole genome shotgun (WGS) entry which is preliminary data.</text>
</comment>
<gene>
    <name evidence="2" type="ORF">LCGC14_2540460</name>
</gene>
<evidence type="ECO:0000256" key="1">
    <source>
        <dbReference type="SAM" id="Phobius"/>
    </source>
</evidence>
<sequence length="61" mass="6540">MNKYNISPKAKQATQLIMTCIIAGLCLWAAYGIVKVFSPQSRVPAGSQSVGPAHLIVKEIP</sequence>
<dbReference type="EMBL" id="LAZR01041446">
    <property type="protein sequence ID" value="KKL11969.1"/>
    <property type="molecule type" value="Genomic_DNA"/>
</dbReference>
<protein>
    <submittedName>
        <fullName evidence="2">Uncharacterized protein</fullName>
    </submittedName>
</protein>
<feature type="transmembrane region" description="Helical" evidence="1">
    <location>
        <begin position="12"/>
        <end position="34"/>
    </location>
</feature>